<evidence type="ECO:0000256" key="1">
    <source>
        <dbReference type="SAM" id="Phobius"/>
    </source>
</evidence>
<organism evidence="2 3">
    <name type="scientific">Undibacterium griseum</name>
    <dbReference type="NCBI Taxonomy" id="2762295"/>
    <lineage>
        <taxon>Bacteria</taxon>
        <taxon>Pseudomonadati</taxon>
        <taxon>Pseudomonadota</taxon>
        <taxon>Betaproteobacteria</taxon>
        <taxon>Burkholderiales</taxon>
        <taxon>Oxalobacteraceae</taxon>
        <taxon>Undibacterium</taxon>
    </lineage>
</organism>
<keyword evidence="1" id="KW-0812">Transmembrane</keyword>
<comment type="caution">
    <text evidence="2">The sequence shown here is derived from an EMBL/GenBank/DDBJ whole genome shotgun (WGS) entry which is preliminary data.</text>
</comment>
<dbReference type="Proteomes" id="UP000613113">
    <property type="component" value="Unassembled WGS sequence"/>
</dbReference>
<dbReference type="EMBL" id="JACOGC010000001">
    <property type="protein sequence ID" value="MBC3884228.1"/>
    <property type="molecule type" value="Genomic_DNA"/>
</dbReference>
<evidence type="ECO:0000313" key="3">
    <source>
        <dbReference type="Proteomes" id="UP000613113"/>
    </source>
</evidence>
<keyword evidence="1" id="KW-1133">Transmembrane helix</keyword>
<dbReference type="RefSeq" id="WP_186861828.1">
    <property type="nucleotide sequence ID" value="NZ_JACOGC010000001.1"/>
</dbReference>
<sequence>MNLNKQRGLSLIAISVIFMLLGLVAMGFLYTIRYGHLPMQDVWARWGKSAGVIGNELKNASGVKDLSLPVLPDDDKRRIVTVESGARKCIVHGKTVYSDTECADSNPTSKNVKLHDTQGFVRPAAQADEHAASGSAEDLHLQMLEKAIQKAQK</sequence>
<gene>
    <name evidence="2" type="ORF">H8K27_03705</name>
</gene>
<proteinExistence type="predicted"/>
<keyword evidence="3" id="KW-1185">Reference proteome</keyword>
<accession>A0ABR6YK43</accession>
<keyword evidence="1" id="KW-0472">Membrane</keyword>
<protein>
    <recommendedName>
        <fullName evidence="4">DUF4124 domain-containing protein</fullName>
    </recommendedName>
</protein>
<name>A0ABR6YK43_9BURK</name>
<evidence type="ECO:0008006" key="4">
    <source>
        <dbReference type="Google" id="ProtNLM"/>
    </source>
</evidence>
<feature type="transmembrane region" description="Helical" evidence="1">
    <location>
        <begin position="12"/>
        <end position="32"/>
    </location>
</feature>
<reference evidence="2 3" key="1">
    <citation type="submission" date="2020-08" db="EMBL/GenBank/DDBJ databases">
        <title>Novel species isolated from subtropical streams in China.</title>
        <authorList>
            <person name="Lu H."/>
        </authorList>
    </citation>
    <scope>NUCLEOTIDE SEQUENCE [LARGE SCALE GENOMIC DNA]</scope>
    <source>
        <strain evidence="2 3">FT31W</strain>
    </source>
</reference>
<evidence type="ECO:0000313" key="2">
    <source>
        <dbReference type="EMBL" id="MBC3884228.1"/>
    </source>
</evidence>